<accession>A0ABX1YLE1</accession>
<proteinExistence type="predicted"/>
<sequence>MKTKWYRLSSLLAAFAVITVTPASVFYIYGGDAPEELLK</sequence>
<protein>
    <submittedName>
        <fullName evidence="1">Cyclic lactone autoinducer peptide</fullName>
    </submittedName>
</protein>
<gene>
    <name evidence="1" type="ORF">GC101_17185</name>
</gene>
<dbReference type="RefSeq" id="WP_171718233.1">
    <property type="nucleotide sequence ID" value="NZ_WHOB01000051.1"/>
</dbReference>
<reference evidence="1 2" key="1">
    <citation type="submission" date="2019-10" db="EMBL/GenBank/DDBJ databases">
        <title>Description of Paenibacillus terricola sp. nov.</title>
        <authorList>
            <person name="Carlier A."/>
            <person name="Qi S."/>
        </authorList>
    </citation>
    <scope>NUCLEOTIDE SEQUENCE [LARGE SCALE GENOMIC DNA]</scope>
    <source>
        <strain evidence="1 2">LMG 31459</strain>
    </source>
</reference>
<evidence type="ECO:0000313" key="2">
    <source>
        <dbReference type="Proteomes" id="UP000596857"/>
    </source>
</evidence>
<evidence type="ECO:0000313" key="1">
    <source>
        <dbReference type="EMBL" id="NOU80600.1"/>
    </source>
</evidence>
<comment type="caution">
    <text evidence="1">The sequence shown here is derived from an EMBL/GenBank/DDBJ whole genome shotgun (WGS) entry which is preliminary data.</text>
</comment>
<organism evidence="1 2">
    <name type="scientific">Paenibacillus phytohabitans</name>
    <dbReference type="NCBI Taxonomy" id="2654978"/>
    <lineage>
        <taxon>Bacteria</taxon>
        <taxon>Bacillati</taxon>
        <taxon>Bacillota</taxon>
        <taxon>Bacilli</taxon>
        <taxon>Bacillales</taxon>
        <taxon>Paenibacillaceae</taxon>
        <taxon>Paenibacillus</taxon>
    </lineage>
</organism>
<dbReference type="Proteomes" id="UP000596857">
    <property type="component" value="Unassembled WGS sequence"/>
</dbReference>
<keyword evidence="2" id="KW-1185">Reference proteome</keyword>
<dbReference type="EMBL" id="WHOB01000051">
    <property type="protein sequence ID" value="NOU80600.1"/>
    <property type="molecule type" value="Genomic_DNA"/>
</dbReference>
<name>A0ABX1YLE1_9BACL</name>